<gene>
    <name evidence="2" type="ORF">ID616_18500</name>
</gene>
<proteinExistence type="predicted"/>
<evidence type="ECO:0000256" key="1">
    <source>
        <dbReference type="SAM" id="Phobius"/>
    </source>
</evidence>
<keyword evidence="1" id="KW-0812">Transmembrane</keyword>
<keyword evidence="1" id="KW-0472">Membrane</keyword>
<feature type="transmembrane region" description="Helical" evidence="1">
    <location>
        <begin position="34"/>
        <end position="56"/>
    </location>
</feature>
<feature type="transmembrane region" description="Helical" evidence="1">
    <location>
        <begin position="156"/>
        <end position="174"/>
    </location>
</feature>
<name>A0ABD7B6N4_PSEPU</name>
<dbReference type="EMBL" id="CP061723">
    <property type="protein sequence ID" value="QOC96089.1"/>
    <property type="molecule type" value="Genomic_DNA"/>
</dbReference>
<dbReference type="Proteomes" id="UP000516786">
    <property type="component" value="Chromosome"/>
</dbReference>
<reference evidence="2 3" key="1">
    <citation type="submission" date="2020-09" db="EMBL/GenBank/DDBJ databases">
        <title>Co-existence of a novel multidrug-resistance efflux pump with carbapenem resistance gene blaVIM-2 in one megaplasmid in Pseudomonas putida.</title>
        <authorList>
            <person name="Peng K."/>
            <person name="Li R."/>
        </authorList>
    </citation>
    <scope>NUCLEOTIDE SEQUENCE [LARGE SCALE GENOMIC DNA]</scope>
    <source>
        <strain evidence="2 3">ZXPA-20</strain>
    </source>
</reference>
<evidence type="ECO:0000313" key="2">
    <source>
        <dbReference type="EMBL" id="QOC96089.1"/>
    </source>
</evidence>
<accession>A0ABD7B6N4</accession>
<evidence type="ECO:0000313" key="3">
    <source>
        <dbReference type="Proteomes" id="UP000516786"/>
    </source>
</evidence>
<dbReference type="AlphaFoldDB" id="A0ABD7B6N4"/>
<organism evidence="2 3">
    <name type="scientific">Pseudomonas putida</name>
    <name type="common">Arthrobacter siderocapsulatus</name>
    <dbReference type="NCBI Taxonomy" id="303"/>
    <lineage>
        <taxon>Bacteria</taxon>
        <taxon>Pseudomonadati</taxon>
        <taxon>Pseudomonadota</taxon>
        <taxon>Gammaproteobacteria</taxon>
        <taxon>Pseudomonadales</taxon>
        <taxon>Pseudomonadaceae</taxon>
        <taxon>Pseudomonas</taxon>
    </lineage>
</organism>
<sequence length="251" mass="27716">MSVSIDHTLKVLEVLSRCEPRKVRRTDVEARSQLIANGCLGFSFIFLLANGLFVFFYNVKPPSVAAKIFVVVMFLLTTILALAALIIPMIASLVLLRKWKALALNSLCEDVRHEHKLAGQLEFYGLPVLKDARFWLERRVSRINATSGRFFGEKTAVVGLLATSYSFVGEFGGLNWVGQTLAAGFTLDNLGNTLLLWVGAFLFGFSIGAILLGCLAARYRYQIEILDVALKDASKESPELDVSLEHSKVGE</sequence>
<feature type="transmembrane region" description="Helical" evidence="1">
    <location>
        <begin position="68"/>
        <end position="96"/>
    </location>
</feature>
<dbReference type="RefSeq" id="WP_134792814.1">
    <property type="nucleotide sequence ID" value="NZ_CP061723.1"/>
</dbReference>
<feature type="transmembrane region" description="Helical" evidence="1">
    <location>
        <begin position="194"/>
        <end position="217"/>
    </location>
</feature>
<protein>
    <submittedName>
        <fullName evidence="2">Uncharacterized protein</fullName>
    </submittedName>
</protein>
<keyword evidence="1" id="KW-1133">Transmembrane helix</keyword>